<dbReference type="InterPro" id="IPR050554">
    <property type="entry name" value="Met_Synthase/Corrinoid"/>
</dbReference>
<feature type="domain" description="B12-binding" evidence="3">
    <location>
        <begin position="90"/>
        <end position="219"/>
    </location>
</feature>
<reference evidence="5" key="1">
    <citation type="submission" date="2016-10" db="EMBL/GenBank/DDBJ databases">
        <authorList>
            <person name="Varghese N."/>
            <person name="Submissions S."/>
        </authorList>
    </citation>
    <scope>NUCLEOTIDE SEQUENCE [LARGE SCALE GENOMIC DNA]</scope>
    <source>
        <strain evidence="5">CGMCC 1.3704</strain>
    </source>
</reference>
<dbReference type="PROSITE" id="PS51332">
    <property type="entry name" value="B12_BINDING"/>
    <property type="match status" value="1"/>
</dbReference>
<evidence type="ECO:0000259" key="3">
    <source>
        <dbReference type="PROSITE" id="PS51332"/>
    </source>
</evidence>
<gene>
    <name evidence="4" type="ORF">SAMN04487936_10298</name>
</gene>
<keyword evidence="5" id="KW-1185">Reference proteome</keyword>
<dbReference type="GO" id="GO:0046653">
    <property type="term" value="P:tetrahydrofolate metabolic process"/>
    <property type="evidence" value="ECO:0007669"/>
    <property type="project" value="TreeGrafter"/>
</dbReference>
<evidence type="ECO:0000313" key="5">
    <source>
        <dbReference type="Proteomes" id="UP000183557"/>
    </source>
</evidence>
<accession>A0A1I3R8L0</accession>
<dbReference type="EMBL" id="FOSB01000002">
    <property type="protein sequence ID" value="SFJ42102.1"/>
    <property type="molecule type" value="Genomic_DNA"/>
</dbReference>
<dbReference type="GO" id="GO:0031419">
    <property type="term" value="F:cobalamin binding"/>
    <property type="evidence" value="ECO:0007669"/>
    <property type="project" value="InterPro"/>
</dbReference>
<evidence type="ECO:0000256" key="2">
    <source>
        <dbReference type="ARBA" id="ARBA00023285"/>
    </source>
</evidence>
<keyword evidence="1" id="KW-0479">Metal-binding</keyword>
<dbReference type="SMART" id="SM01018">
    <property type="entry name" value="B12-binding_2"/>
    <property type="match status" value="1"/>
</dbReference>
<dbReference type="PANTHER" id="PTHR45833">
    <property type="entry name" value="METHIONINE SYNTHASE"/>
    <property type="match status" value="1"/>
</dbReference>
<evidence type="ECO:0000313" key="4">
    <source>
        <dbReference type="EMBL" id="SFJ42102.1"/>
    </source>
</evidence>
<dbReference type="CDD" id="cd02065">
    <property type="entry name" value="B12-binding_like"/>
    <property type="match status" value="1"/>
</dbReference>
<dbReference type="InterPro" id="IPR006158">
    <property type="entry name" value="Cobalamin-bd"/>
</dbReference>
<sequence length="219" mass="25709">MVMQHEHLSQFFLAGDEEGALYYTKHLLEKHPRAYLYEDILTPAMYYIGELWERNEISVADEHLATAICDFVLSKLEAEISNVSRKHQKNFKAMLFGVEEEQHYIGLKMVADTFKEHGWRVRYLGPNLPMEHSLRQIEKYRPDVIGISAALSYRLPTMKILLERFSHLEWKPLIMVGGRMATKFDLKEFESNQVMVVKDLSHLNQWFNEGRDETINETS</sequence>
<dbReference type="Pfam" id="PF02607">
    <property type="entry name" value="B12-binding_2"/>
    <property type="match status" value="1"/>
</dbReference>
<dbReference type="InterPro" id="IPR036724">
    <property type="entry name" value="Cobalamin-bd_sf"/>
</dbReference>
<dbReference type="AlphaFoldDB" id="A0A1I3R8L0"/>
<dbReference type="GO" id="GO:0005829">
    <property type="term" value="C:cytosol"/>
    <property type="evidence" value="ECO:0007669"/>
    <property type="project" value="TreeGrafter"/>
</dbReference>
<dbReference type="GO" id="GO:0008705">
    <property type="term" value="F:methionine synthase activity"/>
    <property type="evidence" value="ECO:0007669"/>
    <property type="project" value="TreeGrafter"/>
</dbReference>
<name>A0A1I3R8L0_HALDA</name>
<dbReference type="Pfam" id="PF02310">
    <property type="entry name" value="B12-binding"/>
    <property type="match status" value="1"/>
</dbReference>
<dbReference type="PANTHER" id="PTHR45833:SF1">
    <property type="entry name" value="METHIONINE SYNTHASE"/>
    <property type="match status" value="1"/>
</dbReference>
<dbReference type="SUPFAM" id="SSF52242">
    <property type="entry name" value="Cobalamin (vitamin B12)-binding domain"/>
    <property type="match status" value="1"/>
</dbReference>
<keyword evidence="2" id="KW-0170">Cobalt</keyword>
<dbReference type="InterPro" id="IPR003759">
    <property type="entry name" value="Cbl-bd_cap"/>
</dbReference>
<dbReference type="Gene3D" id="1.10.1240.10">
    <property type="entry name" value="Methionine synthase domain"/>
    <property type="match status" value="1"/>
</dbReference>
<dbReference type="OrthoDB" id="5756833at2"/>
<evidence type="ECO:0000256" key="1">
    <source>
        <dbReference type="ARBA" id="ARBA00022723"/>
    </source>
</evidence>
<dbReference type="GO" id="GO:0050667">
    <property type="term" value="P:homocysteine metabolic process"/>
    <property type="evidence" value="ECO:0007669"/>
    <property type="project" value="TreeGrafter"/>
</dbReference>
<dbReference type="InterPro" id="IPR036594">
    <property type="entry name" value="Meth_synthase_dom"/>
</dbReference>
<dbReference type="Proteomes" id="UP000183557">
    <property type="component" value="Unassembled WGS sequence"/>
</dbReference>
<protein>
    <submittedName>
        <fullName evidence="4">Methanogenic corrinoid protein MtbC1</fullName>
    </submittedName>
</protein>
<dbReference type="Gene3D" id="3.40.50.280">
    <property type="entry name" value="Cobalamin-binding domain"/>
    <property type="match status" value="1"/>
</dbReference>
<organism evidence="4 5">
    <name type="scientific">Halobacillus dabanensis</name>
    <dbReference type="NCBI Taxonomy" id="240302"/>
    <lineage>
        <taxon>Bacteria</taxon>
        <taxon>Bacillati</taxon>
        <taxon>Bacillota</taxon>
        <taxon>Bacilli</taxon>
        <taxon>Bacillales</taxon>
        <taxon>Bacillaceae</taxon>
        <taxon>Halobacillus</taxon>
    </lineage>
</organism>
<proteinExistence type="predicted"/>
<dbReference type="GO" id="GO:0046872">
    <property type="term" value="F:metal ion binding"/>
    <property type="evidence" value="ECO:0007669"/>
    <property type="project" value="UniProtKB-KW"/>
</dbReference>